<reference evidence="5 6" key="1">
    <citation type="submission" date="2019-01" db="EMBL/GenBank/DDBJ databases">
        <title>Draft genome sequences of the type strains of six Macrococcus species.</title>
        <authorList>
            <person name="Mazhar S."/>
            <person name="Altermann E."/>
            <person name="Hill C."/>
            <person name="Mcauliffe O."/>
        </authorList>
    </citation>
    <scope>NUCLEOTIDE SEQUENCE [LARGE SCALE GENOMIC DNA]</scope>
    <source>
        <strain evidence="5 6">ATCC 51825</strain>
    </source>
</reference>
<evidence type="ECO:0000256" key="2">
    <source>
        <dbReference type="HAMAP-Rule" id="MF_01867"/>
    </source>
</evidence>
<dbReference type="EC" id="6.-.-.-" evidence="2"/>
<dbReference type="OrthoDB" id="9765151at2"/>
<name>A0A4R6C1C3_9STAP</name>
<protein>
    <recommendedName>
        <fullName evidence="2">Putative cysteine ligase BshC</fullName>
        <ecNumber evidence="2">6.-.-.-</ecNumber>
    </recommendedName>
</protein>
<evidence type="ECO:0000313" key="6">
    <source>
        <dbReference type="Proteomes" id="UP000294843"/>
    </source>
</evidence>
<dbReference type="NCBIfam" id="TIGR03998">
    <property type="entry name" value="thiol_BshC"/>
    <property type="match status" value="1"/>
</dbReference>
<dbReference type="InterPro" id="IPR055398">
    <property type="entry name" value="Rossmann-like_BshC"/>
</dbReference>
<evidence type="ECO:0000313" key="5">
    <source>
        <dbReference type="EMBL" id="TDM15015.1"/>
    </source>
</evidence>
<comment type="function">
    <text evidence="2">Involved in bacillithiol (BSH) biosynthesis. May catalyze the last step of the pathway, the addition of cysteine to glucosamine malate (GlcN-Mal) to generate BSH.</text>
</comment>
<dbReference type="Pfam" id="PF10079">
    <property type="entry name" value="Rossmann-like_BshC"/>
    <property type="match status" value="1"/>
</dbReference>
<dbReference type="RefSeq" id="WP_133451213.1">
    <property type="nucleotide sequence ID" value="NZ_SCWF01000002.1"/>
</dbReference>
<keyword evidence="1 2" id="KW-0436">Ligase</keyword>
<comment type="similarity">
    <text evidence="2">Belongs to the BshC family.</text>
</comment>
<comment type="caution">
    <text evidence="5">The sequence shown here is derived from an EMBL/GenBank/DDBJ whole genome shotgun (WGS) entry which is preliminary data.</text>
</comment>
<dbReference type="HAMAP" id="MF_01867">
    <property type="entry name" value="BshC"/>
    <property type="match status" value="1"/>
</dbReference>
<gene>
    <name evidence="2 5" type="primary">bshC</name>
    <name evidence="5" type="ORF">ERX55_03490</name>
</gene>
<dbReference type="InterPro" id="IPR055399">
    <property type="entry name" value="CC_BshC"/>
</dbReference>
<evidence type="ECO:0000259" key="4">
    <source>
        <dbReference type="Pfam" id="PF24850"/>
    </source>
</evidence>
<dbReference type="InterPro" id="IPR011199">
    <property type="entry name" value="Bacillithiol_biosynth_BshC"/>
</dbReference>
<evidence type="ECO:0000256" key="1">
    <source>
        <dbReference type="ARBA" id="ARBA00022598"/>
    </source>
</evidence>
<sequence length="524" mass="60944">MKISTVQDDRQSFLGKYAAGDFHSYDYALQEPGIYEKRHQIAPHPHSEKLGQVIENYMSDLELSVSQRDNLSALRAGHQVVVGGQQAGLFISPLYTIHKIISIIVLAEEQSQALGTQIVPVFWIAGEDHDFSEVNHAYLYNESQRRMEKLKVATKREAEDSVSHFDLTEEEMAATVTTFISQLHETERTQTLYNQLMQLPLNWTAHFKHLIHELFKNYGLILIDSADAELRQLEKDQLLWMFDHHAEIDAAFQEGQRKMDSYSIETTTNVHLFMSVDGKRQLLNEVDGRYYLSKSDDSFTKEEIRSLIEHSPERFSNNVVTRPLMEEQLFNTLAFIGGPAEVRYWGELHSVFRFAEREMPIVMPRLRITYLDARMRKLLERYELPLAEVVTHGLQEQSGHFLQQDANTALFETLYQTTQDLESSYEEMMQIAESEQVSRLIAANLKHHLKQVDYLKKAYNKELHQRNKTVLQHYNEIDAHLHPRGGLQERTWHPLVMLNNYSLALFDDVIESVHYTLDHQVLEI</sequence>
<dbReference type="EMBL" id="SCWF01000002">
    <property type="protein sequence ID" value="TDM15015.1"/>
    <property type="molecule type" value="Genomic_DNA"/>
</dbReference>
<feature type="domain" description="Bacillithiol biosynthesis BshC N-terminal Rossmann-like" evidence="3">
    <location>
        <begin position="24"/>
        <end position="366"/>
    </location>
</feature>
<dbReference type="AlphaFoldDB" id="A0A4R6C1C3"/>
<dbReference type="Pfam" id="PF24850">
    <property type="entry name" value="CC_BshC"/>
    <property type="match status" value="1"/>
</dbReference>
<keyword evidence="6" id="KW-1185">Reference proteome</keyword>
<dbReference type="PIRSF" id="PIRSF012535">
    <property type="entry name" value="UCP012535"/>
    <property type="match status" value="1"/>
</dbReference>
<accession>A0A4R6C1C3</accession>
<dbReference type="Proteomes" id="UP000294843">
    <property type="component" value="Unassembled WGS sequence"/>
</dbReference>
<evidence type="ECO:0000259" key="3">
    <source>
        <dbReference type="Pfam" id="PF10079"/>
    </source>
</evidence>
<proteinExistence type="inferred from homology"/>
<feature type="domain" description="Bacillithiol biosynthesis BshC C-terminal coiled-coil" evidence="4">
    <location>
        <begin position="368"/>
        <end position="523"/>
    </location>
</feature>
<dbReference type="GO" id="GO:0016874">
    <property type="term" value="F:ligase activity"/>
    <property type="evidence" value="ECO:0007669"/>
    <property type="project" value="UniProtKB-UniRule"/>
</dbReference>
<organism evidence="5 6">
    <name type="scientific">Macrococcus bovicus</name>
    <dbReference type="NCBI Taxonomy" id="69968"/>
    <lineage>
        <taxon>Bacteria</taxon>
        <taxon>Bacillati</taxon>
        <taxon>Bacillota</taxon>
        <taxon>Bacilli</taxon>
        <taxon>Bacillales</taxon>
        <taxon>Staphylococcaceae</taxon>
        <taxon>Macrococcus</taxon>
    </lineage>
</organism>